<evidence type="ECO:0000259" key="3">
    <source>
        <dbReference type="Pfam" id="PF14309"/>
    </source>
</evidence>
<evidence type="ECO:0000313" key="6">
    <source>
        <dbReference type="RefSeq" id="XP_022960090.1"/>
    </source>
</evidence>
<dbReference type="AlphaFoldDB" id="A0A6J1H845"/>
<dbReference type="Proteomes" id="UP000504609">
    <property type="component" value="Unplaced"/>
</dbReference>
<accession>A0A6J1H845</accession>
<feature type="compositionally biased region" description="Polar residues" evidence="1">
    <location>
        <begin position="345"/>
        <end position="360"/>
    </location>
</feature>
<dbReference type="PANTHER" id="PTHR46634">
    <property type="entry name" value="M REDUCTASE II SUBUNIT GAMMA, PUTATIVE (DUF3741)-RELATED"/>
    <property type="match status" value="1"/>
</dbReference>
<feature type="region of interest" description="Disordered" evidence="1">
    <location>
        <begin position="340"/>
        <end position="363"/>
    </location>
</feature>
<feature type="compositionally biased region" description="Polar residues" evidence="1">
    <location>
        <begin position="544"/>
        <end position="554"/>
    </location>
</feature>
<feature type="domain" description="DUF4378" evidence="3">
    <location>
        <begin position="785"/>
        <end position="953"/>
    </location>
</feature>
<evidence type="ECO:0000259" key="4">
    <source>
        <dbReference type="Pfam" id="PF14383"/>
    </source>
</evidence>
<dbReference type="KEGG" id="cmos:111460943"/>
<dbReference type="GeneID" id="111460943"/>
<dbReference type="PANTHER" id="PTHR46634:SF3">
    <property type="entry name" value="M REDUCTASE II SUBUNIT GAMMA, PUTATIVE (DUF3741)-RELATED"/>
    <property type="match status" value="1"/>
</dbReference>
<name>A0A6J1H845_CUCMO</name>
<dbReference type="RefSeq" id="XP_022960090.1">
    <property type="nucleotide sequence ID" value="XM_023104322.1"/>
</dbReference>
<proteinExistence type="predicted"/>
<evidence type="ECO:0000259" key="2">
    <source>
        <dbReference type="Pfam" id="PF12552"/>
    </source>
</evidence>
<dbReference type="InterPro" id="IPR032795">
    <property type="entry name" value="DUF3741-assoc"/>
</dbReference>
<dbReference type="Pfam" id="PF14383">
    <property type="entry name" value="VARLMGL"/>
    <property type="match status" value="1"/>
</dbReference>
<evidence type="ECO:0000313" key="5">
    <source>
        <dbReference type="Proteomes" id="UP000504609"/>
    </source>
</evidence>
<keyword evidence="5" id="KW-1185">Reference proteome</keyword>
<feature type="domain" description="DUF3741" evidence="2">
    <location>
        <begin position="204"/>
        <end position="248"/>
    </location>
</feature>
<organism evidence="5 6">
    <name type="scientific">Cucurbita moschata</name>
    <name type="common">Winter crookneck squash</name>
    <name type="synonym">Cucurbita pepo var. moschata</name>
    <dbReference type="NCBI Taxonomy" id="3662"/>
    <lineage>
        <taxon>Eukaryota</taxon>
        <taxon>Viridiplantae</taxon>
        <taxon>Streptophyta</taxon>
        <taxon>Embryophyta</taxon>
        <taxon>Tracheophyta</taxon>
        <taxon>Spermatophyta</taxon>
        <taxon>Magnoliopsida</taxon>
        <taxon>eudicotyledons</taxon>
        <taxon>Gunneridae</taxon>
        <taxon>Pentapetalae</taxon>
        <taxon>rosids</taxon>
        <taxon>fabids</taxon>
        <taxon>Cucurbitales</taxon>
        <taxon>Cucurbitaceae</taxon>
        <taxon>Cucurbiteae</taxon>
        <taxon>Cucurbita</taxon>
    </lineage>
</organism>
<dbReference type="Pfam" id="PF14309">
    <property type="entry name" value="DUF4378"/>
    <property type="match status" value="1"/>
</dbReference>
<reference evidence="6" key="1">
    <citation type="submission" date="2025-08" db="UniProtKB">
        <authorList>
            <consortium name="RefSeq"/>
        </authorList>
    </citation>
    <scope>IDENTIFICATION</scope>
    <source>
        <tissue evidence="6">Young leaves</tissue>
    </source>
</reference>
<feature type="domain" description="DUF3741" evidence="4">
    <location>
        <begin position="102"/>
        <end position="119"/>
    </location>
</feature>
<dbReference type="Pfam" id="PF12552">
    <property type="entry name" value="DUF3741"/>
    <property type="match status" value="1"/>
</dbReference>
<dbReference type="InterPro" id="IPR025486">
    <property type="entry name" value="DUF4378"/>
</dbReference>
<protein>
    <submittedName>
        <fullName evidence="6">Uncharacterized protein LOC111460943 isoform X1</fullName>
    </submittedName>
</protein>
<feature type="region of interest" description="Disordered" evidence="1">
    <location>
        <begin position="540"/>
        <end position="562"/>
    </location>
</feature>
<dbReference type="InterPro" id="IPR022212">
    <property type="entry name" value="DUF3741"/>
</dbReference>
<evidence type="ECO:0000256" key="1">
    <source>
        <dbReference type="SAM" id="MobiDB-lite"/>
    </source>
</evidence>
<gene>
    <name evidence="6" type="primary">LOC111460943</name>
</gene>
<feature type="region of interest" description="Disordered" evidence="1">
    <location>
        <begin position="480"/>
        <end position="514"/>
    </location>
</feature>
<sequence length="985" mass="110639">MKEVQRRTARNKMEKPFPGCLGRMVNLFDLGAGVSRNKLLTDKPHRDGSVLPRSHSDAVIMTSSSLDSHIEDGLGHSIGKANQTPMKMLIDQEMSKEAEFKISSPNVVAKLMGLDTLPEQPGSAAYKTPSRGSPCIVKESRLPLERIEQVDDCLEKGALCEIHQSSVDVYEIWQQSLKTNYDRKKLHYGNFDKNIDEKKIALVRQKFTEAKRMATDEKLRQSKEFQDALEVLSSNKESFVKLLQEPNSLFSQRSFQLCSLPTSPEKTCITILRPSNLVSTEKKFGTGKRCENQMRKPTQVCHSTARDKPSNVPTFSNQRVDEYVQPTRIVVLKPNIGKNHGVKTVGTQQASSSPDKTSGNFDEEAEGVEVPELGEAATEISEQLSEGQMGHQRDETLISSVFSNGYTGDESSFYKSENEYAGRDLSDLELMSPSSRHSWDYVNKFDSPYSISSFSRVSCSPESLVCREAKKRLSERWSTITSNANSHEPRHVRRSSSTLGEMLSLSDPKKSIESIDQITNEEEKRREFASCLSTDFSKEEIENSPRSLQRSKSAPVSPLMSRGRLGFEAPKSATTDVIPEKTHPTKVKSSFKGKISSLFFSRNKKLNKEKQNAFCKEELDTSVVGILGASPPPGRVGDNASCVNNTQLEECSFSALCRSSETSPDLTNTLGVVSLEAGLPFARNLMPGNASENLDNPCPCSVFEPLFDEDDFEMCSSSGHMKPDIRGIQVPTKSNLIDKSPPIESIFRTRTWENKYSENTDPYLVKPSLACEDTENEEQKWLGLVKTLLSANGLDDSVQCNSFFSRWHSLDYPLDPSLRDKFANLSAKEPEQEAKQRQSSSNWKLIFDSVNAILVDIAGFRLDRSTMAMSYNWVNADAPSQALVDSVWDRLKDWLSCETHCVGFEIGDINSLVVERMVRKEVVGKSWIQQLQEEMDDLGKEIEGKLLEELVEEVLLNLTEENEEERKYCCYIETSHLYHVQQRTN</sequence>